<name>A0A1N6IR25_9PROT</name>
<dbReference type="Proteomes" id="UP000185062">
    <property type="component" value="Unassembled WGS sequence"/>
</dbReference>
<gene>
    <name evidence="2" type="ORF">SAMN02743940_2003</name>
</gene>
<evidence type="ECO:0000313" key="3">
    <source>
        <dbReference type="Proteomes" id="UP000185062"/>
    </source>
</evidence>
<dbReference type="SUPFAM" id="SSF54427">
    <property type="entry name" value="NTF2-like"/>
    <property type="match status" value="1"/>
</dbReference>
<dbReference type="eggNOG" id="COG4994">
    <property type="taxonomic scope" value="Bacteria"/>
</dbReference>
<dbReference type="InterPro" id="IPR032710">
    <property type="entry name" value="NTF2-like_dom_sf"/>
</dbReference>
<dbReference type="EMBL" id="FSRO01000001">
    <property type="protein sequence ID" value="SIO34443.1"/>
    <property type="molecule type" value="Genomic_DNA"/>
</dbReference>
<proteinExistence type="predicted"/>
<dbReference type="STRING" id="44575.SAMN05216419_100162"/>
<evidence type="ECO:0000313" key="2">
    <source>
        <dbReference type="EMBL" id="SIO34443.1"/>
    </source>
</evidence>
<dbReference type="Gene3D" id="3.10.450.50">
    <property type="match status" value="1"/>
</dbReference>
<dbReference type="AlphaFoldDB" id="A0A1N6IR25"/>
<dbReference type="InterPro" id="IPR027843">
    <property type="entry name" value="DUF4440"/>
</dbReference>
<protein>
    <recommendedName>
        <fullName evidence="1">DUF4440 domain-containing protein</fullName>
    </recommendedName>
</protein>
<feature type="domain" description="DUF4440" evidence="1">
    <location>
        <begin position="8"/>
        <end position="114"/>
    </location>
</feature>
<dbReference type="Pfam" id="PF14534">
    <property type="entry name" value="DUF4440"/>
    <property type="match status" value="1"/>
</dbReference>
<evidence type="ECO:0000259" key="1">
    <source>
        <dbReference type="Pfam" id="PF14534"/>
    </source>
</evidence>
<reference evidence="2 3" key="1">
    <citation type="submission" date="2016-12" db="EMBL/GenBank/DDBJ databases">
        <authorList>
            <person name="Song W.-J."/>
            <person name="Kurnit D.M."/>
        </authorList>
    </citation>
    <scope>NUCLEOTIDE SEQUENCE [LARGE SCALE GENOMIC DNA]</scope>
    <source>
        <strain evidence="2 3">ATCC 49181</strain>
    </source>
</reference>
<accession>A0A1N6IR25</accession>
<dbReference type="RefSeq" id="WP_051537453.1">
    <property type="nucleotide sequence ID" value="NZ_FSRO01000001.1"/>
</dbReference>
<organism evidence="2 3">
    <name type="scientific">Nitrosomonas cryotolerans ATCC 49181</name>
    <dbReference type="NCBI Taxonomy" id="1131553"/>
    <lineage>
        <taxon>Bacteria</taxon>
        <taxon>Pseudomonadati</taxon>
        <taxon>Pseudomonadota</taxon>
        <taxon>Betaproteobacteria</taxon>
        <taxon>Nitrosomonadales</taxon>
        <taxon>Nitrosomonadaceae</taxon>
        <taxon>Nitrosomonas</taxon>
    </lineage>
</organism>
<keyword evidence="3" id="KW-1185">Reference proteome</keyword>
<sequence length="124" mass="14297">MKPLEEQIKTLELKLLHTDTGADPSLFNALLSEDFEEIGNTGHISSRQEVINWLINKSNDDRWLLKNFRIKILSTDWILAIYEAQKISNPDSTSTSRGSLRSSIWKRHGDDWQMVFHQGSKVSK</sequence>